<reference evidence="4" key="1">
    <citation type="journal article" date="2013" name="Science">
        <title>The Amborella genome and the evolution of flowering plants.</title>
        <authorList>
            <consortium name="Amborella Genome Project"/>
        </authorList>
    </citation>
    <scope>NUCLEOTIDE SEQUENCE [LARGE SCALE GENOMIC DNA]</scope>
</reference>
<dbReference type="FunFam" id="1.25.40.10:FF:000073">
    <property type="entry name" value="Pentatricopeptide repeat-containing protein chloroplastic"/>
    <property type="match status" value="2"/>
</dbReference>
<dbReference type="PROSITE" id="PS51375">
    <property type="entry name" value="PPR"/>
    <property type="match status" value="4"/>
</dbReference>
<feature type="repeat" description="PPR" evidence="2">
    <location>
        <begin position="359"/>
        <end position="393"/>
    </location>
</feature>
<evidence type="ECO:0000256" key="1">
    <source>
        <dbReference type="ARBA" id="ARBA00022737"/>
    </source>
</evidence>
<name>W1NFX4_AMBTC</name>
<dbReference type="GO" id="GO:0009451">
    <property type="term" value="P:RNA modification"/>
    <property type="evidence" value="ECO:0000318"/>
    <property type="project" value="GO_Central"/>
</dbReference>
<dbReference type="InterPro" id="IPR002885">
    <property type="entry name" value="PPR_rpt"/>
</dbReference>
<dbReference type="InterPro" id="IPR011990">
    <property type="entry name" value="TPR-like_helical_dom_sf"/>
</dbReference>
<dbReference type="Gene3D" id="1.25.40.10">
    <property type="entry name" value="Tetratricopeptide repeat domain"/>
    <property type="match status" value="4"/>
</dbReference>
<evidence type="ECO:0000256" key="2">
    <source>
        <dbReference type="PROSITE-ProRule" id="PRU00708"/>
    </source>
</evidence>
<dbReference type="PANTHER" id="PTHR47926">
    <property type="entry name" value="PENTATRICOPEPTIDE REPEAT-CONTAINING PROTEIN"/>
    <property type="match status" value="1"/>
</dbReference>
<dbReference type="FunFam" id="1.25.40.10:FF:000344">
    <property type="entry name" value="Pentatricopeptide repeat-containing protein"/>
    <property type="match status" value="1"/>
</dbReference>
<dbReference type="NCBIfam" id="TIGR00756">
    <property type="entry name" value="PPR"/>
    <property type="match status" value="4"/>
</dbReference>
<dbReference type="HOGENOM" id="CLU_002706_0_1_1"/>
<proteinExistence type="predicted"/>
<dbReference type="Pfam" id="PF13041">
    <property type="entry name" value="PPR_2"/>
    <property type="match status" value="3"/>
</dbReference>
<keyword evidence="4" id="KW-1185">Reference proteome</keyword>
<dbReference type="eggNOG" id="KOG4197">
    <property type="taxonomic scope" value="Eukaryota"/>
</dbReference>
<dbReference type="AlphaFoldDB" id="W1NFX4"/>
<evidence type="ECO:0000313" key="3">
    <source>
        <dbReference type="EMBL" id="ERM94080.1"/>
    </source>
</evidence>
<dbReference type="Gramene" id="ERM94080">
    <property type="protein sequence ID" value="ERM94080"/>
    <property type="gene ID" value="AMTR_s00010p00101850"/>
</dbReference>
<feature type="repeat" description="PPR" evidence="2">
    <location>
        <begin position="460"/>
        <end position="494"/>
    </location>
</feature>
<dbReference type="EMBL" id="KI397513">
    <property type="protein sequence ID" value="ERM94080.1"/>
    <property type="molecule type" value="Genomic_DNA"/>
</dbReference>
<organism evidence="3 4">
    <name type="scientific">Amborella trichopoda</name>
    <dbReference type="NCBI Taxonomy" id="13333"/>
    <lineage>
        <taxon>Eukaryota</taxon>
        <taxon>Viridiplantae</taxon>
        <taxon>Streptophyta</taxon>
        <taxon>Embryophyta</taxon>
        <taxon>Tracheophyta</taxon>
        <taxon>Spermatophyta</taxon>
        <taxon>Magnoliopsida</taxon>
        <taxon>Amborellales</taxon>
        <taxon>Amborellaceae</taxon>
        <taxon>Amborella</taxon>
    </lineage>
</organism>
<dbReference type="GO" id="GO:0003723">
    <property type="term" value="F:RNA binding"/>
    <property type="evidence" value="ECO:0000318"/>
    <property type="project" value="GO_Central"/>
</dbReference>
<evidence type="ECO:0008006" key="5">
    <source>
        <dbReference type="Google" id="ProtNLM"/>
    </source>
</evidence>
<dbReference type="PANTHER" id="PTHR47926:SF347">
    <property type="entry name" value="PENTATRICOPEPTIDE REPEAT-CONTAINING PROTEIN"/>
    <property type="match status" value="1"/>
</dbReference>
<dbReference type="Proteomes" id="UP000017836">
    <property type="component" value="Unassembled WGS sequence"/>
</dbReference>
<protein>
    <recommendedName>
        <fullName evidence="5">Pentatricopeptide repeat-containing protein</fullName>
    </recommendedName>
</protein>
<dbReference type="Pfam" id="PF01535">
    <property type="entry name" value="PPR"/>
    <property type="match status" value="5"/>
</dbReference>
<dbReference type="InterPro" id="IPR046960">
    <property type="entry name" value="PPR_At4g14850-like_plant"/>
</dbReference>
<feature type="repeat" description="PPR" evidence="2">
    <location>
        <begin position="255"/>
        <end position="292"/>
    </location>
</feature>
<feature type="repeat" description="PPR" evidence="2">
    <location>
        <begin position="154"/>
        <end position="188"/>
    </location>
</feature>
<keyword evidence="1" id="KW-0677">Repeat</keyword>
<gene>
    <name evidence="3" type="ORF">AMTR_s00010p00101850</name>
</gene>
<dbReference type="OMA" id="LQHCACM"/>
<evidence type="ECO:0000313" key="4">
    <source>
        <dbReference type="Proteomes" id="UP000017836"/>
    </source>
</evidence>
<sequence>MNFLSLSSLRARLPPARRQVLWLRTHIHSRCYCALIHQDLERETQKNQVQRLNCSSLNTEICDCIKNSEHKWALVLLKLSLKSCIKPNGFTLSLVIKACASLSSLPVLKQIHTHVFKTAFDHCIFVNTALIDGYGKCLVMEFSQKVFDEMCHRDTVAWNSLISGYSINGYLFHALDVFSNMLMEGVGPDSTTLACVLPCCWQMEAIMHGKCVHGYGIKAGMDSDSSVMNSVMAMYAKCGDIDDTMFVFDTMPHRSVVSWNTIIAAYCQCGESSHLFKIFRLFNQMHVNDMKPNSVTIISMLRAITHSDFMSHGLAIHAYAIKSGLMDNTHVCTSLVCMYAKRGNLECAISLYDSISEKNLVCLTALLACYVEKGYFELAMKHFFHMQQIDIKPDGITLISFLQPISSPNHLDFGLILHGFGIKSGFTSDIKVMNAILSMYSRCKNPEAAFSFFNEMPLKSPISWNTMIASYVQTGRPEKALSFFHQMKLAGHQPDSITMVELLSGCGDLGLLHFGKNLHNQILRSSFNIDNDGNTGIIRISCSQNFCNAW</sequence>
<accession>W1NFX4</accession>